<dbReference type="EMBL" id="BMLG01000005">
    <property type="protein sequence ID" value="GGM28849.1"/>
    <property type="molecule type" value="Genomic_DNA"/>
</dbReference>
<dbReference type="InterPro" id="IPR018060">
    <property type="entry name" value="HTH_AraC"/>
</dbReference>
<dbReference type="OrthoDB" id="342399at2"/>
<dbReference type="PROSITE" id="PS00041">
    <property type="entry name" value="HTH_ARAC_FAMILY_1"/>
    <property type="match status" value="1"/>
</dbReference>
<dbReference type="PRINTS" id="PR00032">
    <property type="entry name" value="HTHARAC"/>
</dbReference>
<dbReference type="GO" id="GO:0000160">
    <property type="term" value="P:phosphorelay signal transduction system"/>
    <property type="evidence" value="ECO:0007669"/>
    <property type="project" value="UniProtKB-KW"/>
</dbReference>
<evidence type="ECO:0000313" key="12">
    <source>
        <dbReference type="Proteomes" id="UP000618460"/>
    </source>
</evidence>
<evidence type="ECO:0000259" key="10">
    <source>
        <dbReference type="PROSITE" id="PS50110"/>
    </source>
</evidence>
<name>A0A917TN18_9BACI</name>
<dbReference type="GO" id="GO:0043565">
    <property type="term" value="F:sequence-specific DNA binding"/>
    <property type="evidence" value="ECO:0007669"/>
    <property type="project" value="InterPro"/>
</dbReference>
<evidence type="ECO:0000256" key="6">
    <source>
        <dbReference type="ARBA" id="ARBA00023125"/>
    </source>
</evidence>
<dbReference type="InterPro" id="IPR009057">
    <property type="entry name" value="Homeodomain-like_sf"/>
</dbReference>
<feature type="domain" description="Response regulatory" evidence="10">
    <location>
        <begin position="3"/>
        <end position="118"/>
    </location>
</feature>
<keyword evidence="7" id="KW-0804">Transcription</keyword>
<dbReference type="PANTHER" id="PTHR42713:SF3">
    <property type="entry name" value="TRANSCRIPTIONAL REGULATORY PROTEIN HPTR"/>
    <property type="match status" value="1"/>
</dbReference>
<dbReference type="InterPro" id="IPR020449">
    <property type="entry name" value="Tscrpt_reg_AraC-type_HTH"/>
</dbReference>
<dbReference type="SUPFAM" id="SSF52172">
    <property type="entry name" value="CheY-like"/>
    <property type="match status" value="1"/>
</dbReference>
<keyword evidence="12" id="KW-1185">Reference proteome</keyword>
<comment type="caution">
    <text evidence="11">The sequence shown here is derived from an EMBL/GenBank/DDBJ whole genome shotgun (WGS) entry which is preliminary data.</text>
</comment>
<proteinExistence type="predicted"/>
<protein>
    <recommendedName>
        <fullName evidence="13">AraC family transcriptional regulator</fullName>
    </recommendedName>
</protein>
<evidence type="ECO:0000256" key="3">
    <source>
        <dbReference type="ARBA" id="ARBA00022553"/>
    </source>
</evidence>
<dbReference type="Gene3D" id="1.10.10.60">
    <property type="entry name" value="Homeodomain-like"/>
    <property type="match status" value="2"/>
</dbReference>
<dbReference type="Gene3D" id="3.40.50.2300">
    <property type="match status" value="1"/>
</dbReference>
<dbReference type="PROSITE" id="PS01124">
    <property type="entry name" value="HTH_ARAC_FAMILY_2"/>
    <property type="match status" value="1"/>
</dbReference>
<feature type="domain" description="HTH araC/xylS-type" evidence="9">
    <location>
        <begin position="404"/>
        <end position="502"/>
    </location>
</feature>
<dbReference type="PROSITE" id="PS50110">
    <property type="entry name" value="RESPONSE_REGULATORY"/>
    <property type="match status" value="1"/>
</dbReference>
<organism evidence="11 12">
    <name type="scientific">Paraliobacillus quinghaiensis</name>
    <dbReference type="NCBI Taxonomy" id="470815"/>
    <lineage>
        <taxon>Bacteria</taxon>
        <taxon>Bacillati</taxon>
        <taxon>Bacillota</taxon>
        <taxon>Bacilli</taxon>
        <taxon>Bacillales</taxon>
        <taxon>Bacillaceae</taxon>
        <taxon>Paraliobacillus</taxon>
    </lineage>
</organism>
<dbReference type="InterPro" id="IPR001789">
    <property type="entry name" value="Sig_transdc_resp-reg_receiver"/>
</dbReference>
<keyword evidence="4" id="KW-0902">Two-component regulatory system</keyword>
<evidence type="ECO:0000256" key="7">
    <source>
        <dbReference type="ARBA" id="ARBA00023163"/>
    </source>
</evidence>
<dbReference type="InterPro" id="IPR011006">
    <property type="entry name" value="CheY-like_superfamily"/>
</dbReference>
<dbReference type="CDD" id="cd17536">
    <property type="entry name" value="REC_YesN-like"/>
    <property type="match status" value="1"/>
</dbReference>
<evidence type="ECO:0000256" key="1">
    <source>
        <dbReference type="ARBA" id="ARBA00004496"/>
    </source>
</evidence>
<dbReference type="InterPro" id="IPR051552">
    <property type="entry name" value="HptR"/>
</dbReference>
<dbReference type="GO" id="GO:0005737">
    <property type="term" value="C:cytoplasm"/>
    <property type="evidence" value="ECO:0007669"/>
    <property type="project" value="UniProtKB-SubCell"/>
</dbReference>
<dbReference type="SUPFAM" id="SSF46689">
    <property type="entry name" value="Homeodomain-like"/>
    <property type="match status" value="2"/>
</dbReference>
<keyword evidence="3 8" id="KW-0597">Phosphoprotein</keyword>
<evidence type="ECO:0000256" key="2">
    <source>
        <dbReference type="ARBA" id="ARBA00022490"/>
    </source>
</evidence>
<dbReference type="SMART" id="SM00448">
    <property type="entry name" value="REC"/>
    <property type="match status" value="1"/>
</dbReference>
<reference evidence="11" key="1">
    <citation type="journal article" date="2014" name="Int. J. Syst. Evol. Microbiol.">
        <title>Complete genome sequence of Corynebacterium casei LMG S-19264T (=DSM 44701T), isolated from a smear-ripened cheese.</title>
        <authorList>
            <consortium name="US DOE Joint Genome Institute (JGI-PGF)"/>
            <person name="Walter F."/>
            <person name="Albersmeier A."/>
            <person name="Kalinowski J."/>
            <person name="Ruckert C."/>
        </authorList>
    </citation>
    <scope>NUCLEOTIDE SEQUENCE</scope>
    <source>
        <strain evidence="11">CGMCC 1.6333</strain>
    </source>
</reference>
<evidence type="ECO:0000259" key="9">
    <source>
        <dbReference type="PROSITE" id="PS01124"/>
    </source>
</evidence>
<dbReference type="Proteomes" id="UP000618460">
    <property type="component" value="Unassembled WGS sequence"/>
</dbReference>
<keyword evidence="5" id="KW-0805">Transcription regulation</keyword>
<evidence type="ECO:0000256" key="5">
    <source>
        <dbReference type="ARBA" id="ARBA00023015"/>
    </source>
</evidence>
<reference evidence="11" key="2">
    <citation type="submission" date="2020-09" db="EMBL/GenBank/DDBJ databases">
        <authorList>
            <person name="Sun Q."/>
            <person name="Zhou Y."/>
        </authorList>
    </citation>
    <scope>NUCLEOTIDE SEQUENCE</scope>
    <source>
        <strain evidence="11">CGMCC 1.6333</strain>
    </source>
</reference>
<evidence type="ECO:0008006" key="13">
    <source>
        <dbReference type="Google" id="ProtNLM"/>
    </source>
</evidence>
<dbReference type="GO" id="GO:0003700">
    <property type="term" value="F:DNA-binding transcription factor activity"/>
    <property type="evidence" value="ECO:0007669"/>
    <property type="project" value="InterPro"/>
</dbReference>
<dbReference type="RefSeq" id="WP_117154007.1">
    <property type="nucleotide sequence ID" value="NZ_BMLG01000005.1"/>
</dbReference>
<dbReference type="InterPro" id="IPR018062">
    <property type="entry name" value="HTH_AraC-typ_CS"/>
</dbReference>
<sequence length="508" mass="60069">MITILVVDDERMIRLGIKAMLERRYNFDILVASDGVEALELLKVSDINIVITDIKMPRMDGIKLIEQMQLMEKTPLVIIVSGYDDFSYAKQAIKYQVMDYILKPVDRNELFNIIDRTKEKIDAELALPKDMDEYRNNQLSYMLLNPRINEEEVEEIFQNLQLYNYPNGFYVGVFHFRDEKGVIQKKELASQFKKTMTDNNDHTFFFLDSDEKLTVLSEDVGIFYQVLEEYNLDTHCPLIVAISKRHTVTRKFKEAYEQAKEALAYKFIYPNQNVFTFEEVDKKMENIDVEEKSLQKIYNMLGTDRNNEIRSTLLNVFNIEELKNYKLTYVYALSDAINKIIFDQAFRELGKESVEIFQQYDEVGDINNFESINDYFYAVEYLTMHLHEFIKEMKLVYSEGSIMEKAIDFIHENAHKDLNMAVVSNHISLNYSYFSHTFKEYTGENFVDYLKKVRIEKAKKLLSDYDNKIFEVSELVGFKNPKQFSRVFRDIEGVSPKEFREKLKDNIR</sequence>
<dbReference type="PANTHER" id="PTHR42713">
    <property type="entry name" value="HISTIDINE KINASE-RELATED"/>
    <property type="match status" value="1"/>
</dbReference>
<gene>
    <name evidence="11" type="ORF">GCM10011351_13580</name>
</gene>
<evidence type="ECO:0000313" key="11">
    <source>
        <dbReference type="EMBL" id="GGM28849.1"/>
    </source>
</evidence>
<dbReference type="AlphaFoldDB" id="A0A917TN18"/>
<evidence type="ECO:0000256" key="8">
    <source>
        <dbReference type="PROSITE-ProRule" id="PRU00169"/>
    </source>
</evidence>
<dbReference type="Pfam" id="PF12833">
    <property type="entry name" value="HTH_18"/>
    <property type="match status" value="1"/>
</dbReference>
<feature type="modified residue" description="4-aspartylphosphate" evidence="8">
    <location>
        <position position="53"/>
    </location>
</feature>
<evidence type="ECO:0000256" key="4">
    <source>
        <dbReference type="ARBA" id="ARBA00023012"/>
    </source>
</evidence>
<keyword evidence="6" id="KW-0238">DNA-binding</keyword>
<comment type="subcellular location">
    <subcellularLocation>
        <location evidence="1">Cytoplasm</location>
    </subcellularLocation>
</comment>
<accession>A0A917TN18</accession>
<keyword evidence="2" id="KW-0963">Cytoplasm</keyword>
<dbReference type="SMART" id="SM00342">
    <property type="entry name" value="HTH_ARAC"/>
    <property type="match status" value="1"/>
</dbReference>
<dbReference type="Pfam" id="PF00072">
    <property type="entry name" value="Response_reg"/>
    <property type="match status" value="1"/>
</dbReference>